<evidence type="ECO:0000256" key="2">
    <source>
        <dbReference type="SAM" id="Phobius"/>
    </source>
</evidence>
<feature type="compositionally biased region" description="Basic and acidic residues" evidence="1">
    <location>
        <begin position="1481"/>
        <end position="1497"/>
    </location>
</feature>
<feature type="transmembrane region" description="Helical" evidence="2">
    <location>
        <begin position="168"/>
        <end position="192"/>
    </location>
</feature>
<evidence type="ECO:0000313" key="3">
    <source>
        <dbReference type="EMBL" id="KAK8891201.1"/>
    </source>
</evidence>
<gene>
    <name evidence="3" type="ORF">M9Y10_028407</name>
</gene>
<feature type="compositionally biased region" description="Basic and acidic residues" evidence="1">
    <location>
        <begin position="296"/>
        <end position="306"/>
    </location>
</feature>
<feature type="region of interest" description="Disordered" evidence="1">
    <location>
        <begin position="286"/>
        <end position="306"/>
    </location>
</feature>
<dbReference type="Proteomes" id="UP001470230">
    <property type="component" value="Unassembled WGS sequence"/>
</dbReference>
<organism evidence="3 4">
    <name type="scientific">Tritrichomonas musculus</name>
    <dbReference type="NCBI Taxonomy" id="1915356"/>
    <lineage>
        <taxon>Eukaryota</taxon>
        <taxon>Metamonada</taxon>
        <taxon>Parabasalia</taxon>
        <taxon>Tritrichomonadida</taxon>
        <taxon>Tritrichomonadidae</taxon>
        <taxon>Tritrichomonas</taxon>
    </lineage>
</organism>
<evidence type="ECO:0000313" key="4">
    <source>
        <dbReference type="Proteomes" id="UP001470230"/>
    </source>
</evidence>
<feature type="region of interest" description="Disordered" evidence="1">
    <location>
        <begin position="1472"/>
        <end position="1508"/>
    </location>
</feature>
<accession>A0ABR2KKC0</accession>
<evidence type="ECO:0000256" key="1">
    <source>
        <dbReference type="SAM" id="MobiDB-lite"/>
    </source>
</evidence>
<dbReference type="EMBL" id="JAPFFF010000004">
    <property type="protein sequence ID" value="KAK8891201.1"/>
    <property type="molecule type" value="Genomic_DNA"/>
</dbReference>
<dbReference type="PANTHER" id="PTHR42264">
    <property type="entry name" value="EPHRIN_REC_LIKE DOMAIN-CONTAINING PROTEIN"/>
    <property type="match status" value="1"/>
</dbReference>
<keyword evidence="4" id="KW-1185">Reference proteome</keyword>
<keyword evidence="2" id="KW-1133">Transmembrane helix</keyword>
<reference evidence="3 4" key="1">
    <citation type="submission" date="2024-04" db="EMBL/GenBank/DDBJ databases">
        <title>Tritrichomonas musculus Genome.</title>
        <authorList>
            <person name="Alves-Ferreira E."/>
            <person name="Grigg M."/>
            <person name="Lorenzi H."/>
            <person name="Galac M."/>
        </authorList>
    </citation>
    <scope>NUCLEOTIDE SEQUENCE [LARGE SCALE GENOMIC DNA]</scope>
    <source>
        <strain evidence="3 4">EAF2021</strain>
    </source>
</reference>
<feature type="region of interest" description="Disordered" evidence="1">
    <location>
        <begin position="87"/>
        <end position="106"/>
    </location>
</feature>
<evidence type="ECO:0008006" key="5">
    <source>
        <dbReference type="Google" id="ProtNLM"/>
    </source>
</evidence>
<protein>
    <recommendedName>
        <fullName evidence="5">Non-specific serine/threonine protein kinase</fullName>
    </recommendedName>
</protein>
<name>A0ABR2KKC0_9EUKA</name>
<comment type="caution">
    <text evidence="3">The sequence shown here is derived from an EMBL/GenBank/DDBJ whole genome shotgun (WGS) entry which is preliminary data.</text>
</comment>
<dbReference type="PANTHER" id="PTHR42264:SF6">
    <property type="entry name" value="TRANSMEMBRANE PROTEIN"/>
    <property type="match status" value="1"/>
</dbReference>
<keyword evidence="2" id="KW-0472">Membrane</keyword>
<proteinExistence type="predicted"/>
<keyword evidence="2" id="KW-0812">Transmembrane</keyword>
<sequence>MKNRPNDQIRRRLAISTIENIFKIQIKDDIPSFVRDLFTSLIKFDFDSENIFSLRELIQKPQNPAILTEFFSFLHTYFQTSSNFSFNNENENNRNDDSQNLSNENFQDINSHSDANSFNGKEFLRAIIDSVGINVFNVPSLSSTFTGKIVSTNDSSSIQPLDGKLMKLLYYAAQLASLFVQFIPIFLANILIPRSKGNKKDSTESKRDINENRNIQEMQIDLNMINSDKAQYLISFFNIVLSFSGPSEDHLILLFEPAILKLFKKFSLKPIPFSVLCLMSSHKKSKVCSSNSSNLEENKNQIDEKKADKRSLKTVVSFYKSLGSKSQSPSNETITTPSALSSQVSSSNNLTVANSSSSSSDFIVIRILTPIVIRIAITRLNKSIIKELPSMISLCASNIYNDQHTLQLFSYFIDQVMIYSEAPQLIKSKCEKIFDLYLQNISEKKIDETPKKVDDNEHLFNFKRKPIENEIISNSNNSDLFKNEYDDNLKYDEEYNNSDPSNYIKPNIGAAFCLVMEKCKVSPFENGFFSSRINEKLVDEVLMMAFYIINHVSVDYFQSSSYESLIPLCLSLLPINFDEKDESENAKEDKTVKNLEICENFTFQLLIHYCAAIVVRYKSKIALSFLIQAVDIYGSIIASKVLSKNDADLLSFIFPTLARAFKPDKSHPILAITIKDVLKNLVSYGISFTLASTPKLNNTSLLVQNPSDVETSSDSSSEASRSNSISSFISMQHQHSCSNFFISDNSSSNLSSISDTNLDMHDFDRINNNVMPDSLIETMPAPTDATILFCNVILSLEEHQYLFPLLSFSAAALSTHFSSALMKHFPKPFYKVQNLAIEKNNDDDISKDDDTDFEFENENNSFPSPRSFDDLKIDFLVSLHNRNRKKRKSGKMRYKKLKVNHKFKTGCLACYGNALQFLDVLDIYSLSQTFLMLLPGQAMLLLGITLQRLPRSIVSATLEKTTPFILANPDEAGRMIALVSFSYPDVALSFIENNIIENSPLKKRFFAFSLFSKNYYEKYIQTLIVVYKTIGYCSVFFDTNHFISIFLPFATRFLNQYLTDRYSMTASSTTTASASTTSSSSSSSSTANSNSLHMTALFAIRKLCDRVGKWQDAQMDHMFPFKDFLVQYVSSYYMEVGDLIIMESNPIHLISSSDQEDSSNDKIIENENNNKVEESDKTVANKISPELVELVPCILSTLSALLPLRPLRPSEKHEKSIELTAVLIQIIDNNISIMKGAKLFFSTLLNCNPSINVFIGILLPIFPALLYHKEWKRIAEIVNYLCNKCVGSHSSDIYGGSSKLNNMLYLNIQLSSDILSKSINDIGILISYVLPLTISKEACQIAFSILYSLVFIQCTIRNQILSLPQSIRPIKPDIDSIIARYNLDHKDDKCYLEINSVICSYLAKNFTTSQTFDVIFILLDFFEGKKLRTIHRIGVANSIKMLLKERGSEEFKYDSKIIQLLISAISSIENEETNKRNKRKSKEDNDKAKLKEKDKIKPTQNSINNNSDFQSNSSFMKKSSIISIFLEIFELMINMRPFSVLSNIISLNDTISDCFLKQLVNNVIISKIEKGGGILLGVVADSFENIEIDIEKEELTMKFAWRTLPLLYSEVHEINHEAWIKLFKGITKNEQVSINDTLIKMLAGVKGNSNYPKLASLFSQSKSNIDTQKNNENDIIDDDYHNLQNSYFSFAKIIADERILVLPVLLSSFPEVPSPFFINLSIAFAAASKETFFIFIEYAISAMIKNGDDLNLELFGMLKLIFDPRFVEFEDELEKIEELNINLTAQYNANSSYNLNNSKWAELCESLTALFIRYMLEDTIVVDCAISFLKRIGYSCPHKPKSQIHKNGHLCTFWKSLIEICLGNINSWISIVKRLTSEGEICFNIFSDLLPLIIVNAKKQGSTDFELNEFTEIIELIAKKLNISFDLNDEKKYEKLCVKILRNDIFDDSRNDFLNSFVTLMNDPKYINACCIMIGNLCDTLTDENCFALSALIGQMPNDAYTYSFVIETLMRLLK</sequence>